<dbReference type="Pfam" id="PF11607">
    <property type="entry name" value="DUF3247"/>
    <property type="match status" value="1"/>
</dbReference>
<accession>A0A4R5UD84</accession>
<keyword evidence="2" id="KW-1185">Reference proteome</keyword>
<sequence length="95" mass="10793">MSQLPPRIHRDRDEVAVIEDRILHLHDEARMRLTLRDGSVVAGTVSVRPTIETFRDAEGEEGHNALLRLDDLDDPAVPHYVWVGEIVEMERLGTS</sequence>
<dbReference type="RefSeq" id="WP_133392733.1">
    <property type="nucleotide sequence ID" value="NZ_SMTG01000002.1"/>
</dbReference>
<organism evidence="1 2">
    <name type="scientific">Luteimonas terrae</name>
    <dbReference type="NCBI Taxonomy" id="1530191"/>
    <lineage>
        <taxon>Bacteria</taxon>
        <taxon>Pseudomonadati</taxon>
        <taxon>Pseudomonadota</taxon>
        <taxon>Gammaproteobacteria</taxon>
        <taxon>Lysobacterales</taxon>
        <taxon>Lysobacteraceae</taxon>
        <taxon>Luteimonas</taxon>
    </lineage>
</organism>
<comment type="caution">
    <text evidence="1">The sequence shown here is derived from an EMBL/GenBank/DDBJ whole genome shotgun (WGS) entry which is preliminary data.</text>
</comment>
<reference evidence="1 2" key="1">
    <citation type="submission" date="2019-03" db="EMBL/GenBank/DDBJ databases">
        <title>Luteimonas zhaokaii sp.nov., isolated from the rectal contents of Plateau pika in Yushu, Qinghai Province, China.</title>
        <authorList>
            <person name="Zhang G."/>
        </authorList>
    </citation>
    <scope>NUCLEOTIDE SEQUENCE [LARGE SCALE GENOMIC DNA]</scope>
    <source>
        <strain evidence="1 2">THG-MD21</strain>
    </source>
</reference>
<dbReference type="InterPro" id="IPR021649">
    <property type="entry name" value="DUF3247"/>
</dbReference>
<proteinExistence type="predicted"/>
<evidence type="ECO:0000313" key="1">
    <source>
        <dbReference type="EMBL" id="TDK33239.1"/>
    </source>
</evidence>
<dbReference type="OrthoDB" id="5958099at2"/>
<protein>
    <submittedName>
        <fullName evidence="1">DUF3247 family protein</fullName>
    </submittedName>
</protein>
<gene>
    <name evidence="1" type="ORF">E2F49_04180</name>
</gene>
<dbReference type="Gene3D" id="2.30.30.720">
    <property type="entry name" value="Protein of unknown function (DUF3247)"/>
    <property type="match status" value="1"/>
</dbReference>
<name>A0A4R5UD84_9GAMM</name>
<dbReference type="AlphaFoldDB" id="A0A4R5UD84"/>
<dbReference type="Proteomes" id="UP000295543">
    <property type="component" value="Unassembled WGS sequence"/>
</dbReference>
<evidence type="ECO:0000313" key="2">
    <source>
        <dbReference type="Proteomes" id="UP000295543"/>
    </source>
</evidence>
<dbReference type="EMBL" id="SMTG01000002">
    <property type="protein sequence ID" value="TDK33239.1"/>
    <property type="molecule type" value="Genomic_DNA"/>
</dbReference>